<feature type="compositionally biased region" description="Basic and acidic residues" evidence="1">
    <location>
        <begin position="71"/>
        <end position="84"/>
    </location>
</feature>
<feature type="compositionally biased region" description="Basic and acidic residues" evidence="1">
    <location>
        <begin position="1"/>
        <end position="10"/>
    </location>
</feature>
<name>V2WKX9_MONRO</name>
<proteinExistence type="predicted"/>
<evidence type="ECO:0000313" key="3">
    <source>
        <dbReference type="Proteomes" id="UP000017559"/>
    </source>
</evidence>
<dbReference type="OrthoDB" id="10437512at2759"/>
<comment type="caution">
    <text evidence="2">The sequence shown here is derived from an EMBL/GenBank/DDBJ whole genome shotgun (WGS) entry which is preliminary data.</text>
</comment>
<protein>
    <submittedName>
        <fullName evidence="2">Uncharacterized protein</fullName>
    </submittedName>
</protein>
<dbReference type="HOGENOM" id="CLU_155623_0_0_1"/>
<reference evidence="2 3" key="1">
    <citation type="journal article" date="2014" name="BMC Genomics">
        <title>Genome and secretome analysis of the hemibiotrophic fungal pathogen, Moniliophthora roreri, which causes frosty pod rot disease of cacao: mechanisms of the biotrophic and necrotrophic phases.</title>
        <authorList>
            <person name="Meinhardt L.W."/>
            <person name="Costa G.G.L."/>
            <person name="Thomazella D.P.T."/>
            <person name="Teixeira P.J.P.L."/>
            <person name="Carazzolle M.F."/>
            <person name="Schuster S.C."/>
            <person name="Carlson J.E."/>
            <person name="Guiltinan M.J."/>
            <person name="Mieczkowski P."/>
            <person name="Farmer A."/>
            <person name="Ramaraj T."/>
            <person name="Crozier J."/>
            <person name="Davis R.E."/>
            <person name="Shao J."/>
            <person name="Melnick R.L."/>
            <person name="Pereira G.A.G."/>
            <person name="Bailey B.A."/>
        </authorList>
    </citation>
    <scope>NUCLEOTIDE SEQUENCE [LARGE SCALE GENOMIC DNA]</scope>
    <source>
        <strain evidence="2 3">MCA 2997</strain>
    </source>
</reference>
<dbReference type="AlphaFoldDB" id="V2WKX9"/>
<keyword evidence="3" id="KW-1185">Reference proteome</keyword>
<dbReference type="Proteomes" id="UP000017559">
    <property type="component" value="Unassembled WGS sequence"/>
</dbReference>
<evidence type="ECO:0000256" key="1">
    <source>
        <dbReference type="SAM" id="MobiDB-lite"/>
    </source>
</evidence>
<evidence type="ECO:0000313" key="2">
    <source>
        <dbReference type="EMBL" id="ESK80865.1"/>
    </source>
</evidence>
<accession>V2WKX9</accession>
<feature type="region of interest" description="Disordered" evidence="1">
    <location>
        <begin position="1"/>
        <end position="104"/>
    </location>
</feature>
<gene>
    <name evidence="2" type="ORF">Moror_9166</name>
</gene>
<dbReference type="EMBL" id="AWSO01002904">
    <property type="protein sequence ID" value="ESK80865.1"/>
    <property type="molecule type" value="Genomic_DNA"/>
</dbReference>
<sequence length="104" mass="11266">MKDSGPRQRTDTGILGDSSGQGDEVADIGGGSHGPRRQGSRADVMGQPTHDQEDMNEANVHRLGTDTGMLGDRDEVEVHGDHSYRLQSLRRQVSGSSNHREDAE</sequence>
<feature type="compositionally biased region" description="Polar residues" evidence="1">
    <location>
        <begin position="85"/>
        <end position="97"/>
    </location>
</feature>
<dbReference type="KEGG" id="mrr:Moror_9166"/>
<organism evidence="2 3">
    <name type="scientific">Moniliophthora roreri (strain MCA 2997)</name>
    <name type="common">Cocoa frosty pod rot fungus</name>
    <name type="synonym">Crinipellis roreri</name>
    <dbReference type="NCBI Taxonomy" id="1381753"/>
    <lineage>
        <taxon>Eukaryota</taxon>
        <taxon>Fungi</taxon>
        <taxon>Dikarya</taxon>
        <taxon>Basidiomycota</taxon>
        <taxon>Agaricomycotina</taxon>
        <taxon>Agaricomycetes</taxon>
        <taxon>Agaricomycetidae</taxon>
        <taxon>Agaricales</taxon>
        <taxon>Marasmiineae</taxon>
        <taxon>Marasmiaceae</taxon>
        <taxon>Moniliophthora</taxon>
    </lineage>
</organism>